<dbReference type="SMART" id="SM00642">
    <property type="entry name" value="Aamy"/>
    <property type="match status" value="1"/>
</dbReference>
<comment type="similarity">
    <text evidence="1">Belongs to the glycosyl hydrolase 13 family.</text>
</comment>
<sequence>MDNFYILHDSQNTYYRNPFGAVKIDTEISIVIETQGCQEAFIELIYFDGQRQNINMEMFHKEGQYNTCFFKTKFTAKTTGILSYYFILKRGSQSLYYGNNNEGLGGIGQIYYENPRFYQITVYEDSSVPNWYKEGIIYQIFVDRFFNGNDNGVVSNPKKNSFIYGNWYDEPMYIRDNSGKILRWDFFGGNLKGIVKKLSYIKSLGVTTVYLNPIFESPSSHKYDTSNYKNIDPMFGDDNIFKELCGEAKKLGIRLILDGVFSHTGSDSIYFNKQGNYETIGAYQSRQSVYYQWYRFKNYPDDYESWWGFDNMPNVDELNLSYMDYIVNKDDSVIVKWMKLGASGWRLDVADELPDDFIKAIKKRIRETKEDGVLIGEVWEDASNKVSYGQKREYLYGKELDSVMGYPFRDNIISFFNRDIGSQWLIKRFMSLYENYPKENFYASMNILGTHDTERIYTVFNNRYNNDSIATSMVKLAAAFQMTFPGVPVIYYGDEAGLKGGRDPDNRRAYPWGRENKEILSWYKRLASIRSNSLVLKRGELKFFHTNDDVICFERTYKNSCILVAINRNIDRTIKVEFGEIRGHFKSLLSNYKADTHYSANGSISIELKPMEVKLLVKLF</sequence>
<keyword evidence="6" id="KW-1185">Reference proteome</keyword>
<dbReference type="InterPro" id="IPR013783">
    <property type="entry name" value="Ig-like_fold"/>
</dbReference>
<reference evidence="5 6" key="1">
    <citation type="submission" date="2018-01" db="EMBL/GenBank/DDBJ databases">
        <title>Genome Sequencing and Assembly of Anaerobacter polyendosporus strain CT4.</title>
        <authorList>
            <person name="Tachaapaikoon C."/>
            <person name="Sutheeworapong S."/>
            <person name="Jenjaroenpun P."/>
            <person name="Wongsurawat T."/>
            <person name="Nookeaw I."/>
            <person name="Cheawchanlertfa P."/>
            <person name="Kosugi A."/>
            <person name="Cheevadhanarak S."/>
            <person name="Ratanakhanokchai K."/>
        </authorList>
    </citation>
    <scope>NUCLEOTIDE SEQUENCE [LARGE SCALE GENOMIC DNA]</scope>
    <source>
        <strain evidence="5 6">CT4</strain>
    </source>
</reference>
<dbReference type="Proteomes" id="UP000286268">
    <property type="component" value="Chromosome"/>
</dbReference>
<organism evidence="5 6">
    <name type="scientific">Clostridium manihotivorum</name>
    <dbReference type="NCBI Taxonomy" id="2320868"/>
    <lineage>
        <taxon>Bacteria</taxon>
        <taxon>Bacillati</taxon>
        <taxon>Bacillota</taxon>
        <taxon>Clostridia</taxon>
        <taxon>Eubacteriales</taxon>
        <taxon>Clostridiaceae</taxon>
        <taxon>Clostridium</taxon>
    </lineage>
</organism>
<dbReference type="SUPFAM" id="SSF51011">
    <property type="entry name" value="Glycosyl hydrolase domain"/>
    <property type="match status" value="1"/>
</dbReference>
<dbReference type="InterPro" id="IPR045857">
    <property type="entry name" value="O16G_dom_2"/>
</dbReference>
<dbReference type="Pfam" id="PF00128">
    <property type="entry name" value="Alpha-amylase"/>
    <property type="match status" value="1"/>
</dbReference>
<evidence type="ECO:0000256" key="2">
    <source>
        <dbReference type="ARBA" id="ARBA00022801"/>
    </source>
</evidence>
<dbReference type="EMBL" id="CP025746">
    <property type="protein sequence ID" value="QAA35422.1"/>
    <property type="molecule type" value="Genomic_DNA"/>
</dbReference>
<evidence type="ECO:0000256" key="3">
    <source>
        <dbReference type="ARBA" id="ARBA00023295"/>
    </source>
</evidence>
<dbReference type="CDD" id="cd11338">
    <property type="entry name" value="AmyAc_CMD"/>
    <property type="match status" value="1"/>
</dbReference>
<dbReference type="SUPFAM" id="SSF51445">
    <property type="entry name" value="(Trans)glycosidases"/>
    <property type="match status" value="1"/>
</dbReference>
<dbReference type="AlphaFoldDB" id="A0A3R5U996"/>
<dbReference type="OrthoDB" id="9805159at2"/>
<dbReference type="KEGG" id="cmah:C1I91_27490"/>
<dbReference type="InterPro" id="IPR014756">
    <property type="entry name" value="Ig_E-set"/>
</dbReference>
<evidence type="ECO:0000256" key="1">
    <source>
        <dbReference type="ARBA" id="ARBA00008061"/>
    </source>
</evidence>
<dbReference type="Gene3D" id="2.60.40.1180">
    <property type="entry name" value="Golgi alpha-mannosidase II"/>
    <property type="match status" value="1"/>
</dbReference>
<feature type="domain" description="Glycosyl hydrolase family 13 catalytic" evidence="4">
    <location>
        <begin position="139"/>
        <end position="530"/>
    </location>
</feature>
<dbReference type="PANTHER" id="PTHR10357:SF210">
    <property type="entry name" value="MALTODEXTRIN GLUCOSIDASE"/>
    <property type="match status" value="1"/>
</dbReference>
<dbReference type="CDD" id="cd02857">
    <property type="entry name" value="E_set_CDase_PDE_N"/>
    <property type="match status" value="1"/>
</dbReference>
<dbReference type="InterPro" id="IPR013780">
    <property type="entry name" value="Glyco_hydro_b"/>
</dbReference>
<gene>
    <name evidence="5" type="ORF">C1I91_27490</name>
</gene>
<dbReference type="InterPro" id="IPR017853">
    <property type="entry name" value="GH"/>
</dbReference>
<dbReference type="GO" id="GO:0004553">
    <property type="term" value="F:hydrolase activity, hydrolyzing O-glycosyl compounds"/>
    <property type="evidence" value="ECO:0007669"/>
    <property type="project" value="InterPro"/>
</dbReference>
<dbReference type="SUPFAM" id="SSF81296">
    <property type="entry name" value="E set domains"/>
    <property type="match status" value="1"/>
</dbReference>
<dbReference type="InterPro" id="IPR006047">
    <property type="entry name" value="GH13_cat_dom"/>
</dbReference>
<dbReference type="Gene3D" id="3.90.400.10">
    <property type="entry name" value="Oligo-1,6-glucosidase, Domain 2"/>
    <property type="match status" value="1"/>
</dbReference>
<keyword evidence="3 5" id="KW-0326">Glycosidase</keyword>
<dbReference type="PANTHER" id="PTHR10357">
    <property type="entry name" value="ALPHA-AMYLASE FAMILY MEMBER"/>
    <property type="match status" value="1"/>
</dbReference>
<dbReference type="Gene3D" id="3.20.20.80">
    <property type="entry name" value="Glycosidases"/>
    <property type="match status" value="1"/>
</dbReference>
<protein>
    <submittedName>
        <fullName evidence="5">Alpha-glycosidase</fullName>
    </submittedName>
</protein>
<evidence type="ECO:0000313" key="6">
    <source>
        <dbReference type="Proteomes" id="UP000286268"/>
    </source>
</evidence>
<evidence type="ECO:0000313" key="5">
    <source>
        <dbReference type="EMBL" id="QAA35422.1"/>
    </source>
</evidence>
<dbReference type="InterPro" id="IPR004185">
    <property type="entry name" value="Glyco_hydro_13_lg-like_dom"/>
</dbReference>
<keyword evidence="2" id="KW-0378">Hydrolase</keyword>
<proteinExistence type="inferred from homology"/>
<dbReference type="GO" id="GO:0005975">
    <property type="term" value="P:carbohydrate metabolic process"/>
    <property type="evidence" value="ECO:0007669"/>
    <property type="project" value="InterPro"/>
</dbReference>
<accession>A0A3R5U996</accession>
<evidence type="ECO:0000259" key="4">
    <source>
        <dbReference type="SMART" id="SM00642"/>
    </source>
</evidence>
<name>A0A3R5U996_9CLOT</name>
<dbReference type="RefSeq" id="WP_128215777.1">
    <property type="nucleotide sequence ID" value="NZ_CP025746.1"/>
</dbReference>
<dbReference type="Gene3D" id="2.60.40.10">
    <property type="entry name" value="Immunoglobulins"/>
    <property type="match status" value="1"/>
</dbReference>